<dbReference type="InterPro" id="IPR003812">
    <property type="entry name" value="Fido"/>
</dbReference>
<dbReference type="PROSITE" id="PS51459">
    <property type="entry name" value="FIDO"/>
    <property type="match status" value="1"/>
</dbReference>
<evidence type="ECO:0000313" key="3">
    <source>
        <dbReference type="Proteomes" id="UP000604161"/>
    </source>
</evidence>
<keyword evidence="3" id="KW-1185">Reference proteome</keyword>
<accession>A0ABR8NXI9</accession>
<gene>
    <name evidence="2" type="ORF">IF202_06770</name>
</gene>
<name>A0ABR8NXI9_9GAMM</name>
<dbReference type="Pfam" id="PF02661">
    <property type="entry name" value="Fic"/>
    <property type="match status" value="1"/>
</dbReference>
<dbReference type="EMBL" id="JACYFC010000002">
    <property type="protein sequence ID" value="MBD5770750.1"/>
    <property type="molecule type" value="Genomic_DNA"/>
</dbReference>
<feature type="domain" description="Fido" evidence="1">
    <location>
        <begin position="232"/>
        <end position="381"/>
    </location>
</feature>
<reference evidence="2 3" key="1">
    <citation type="submission" date="2020-09" db="EMBL/GenBank/DDBJ databases">
        <title>Marinomonas sp. nov., isolated from the cysticercosis algae of Qingdao, China.</title>
        <authorList>
            <person name="Sun X."/>
        </authorList>
    </citation>
    <scope>NUCLEOTIDE SEQUENCE [LARGE SCALE GENOMIC DNA]</scope>
    <source>
        <strain evidence="2 3">SM2066</strain>
    </source>
</reference>
<organism evidence="2 3">
    <name type="scientific">Marinomonas colpomeniae</name>
    <dbReference type="NCBI Taxonomy" id="2774408"/>
    <lineage>
        <taxon>Bacteria</taxon>
        <taxon>Pseudomonadati</taxon>
        <taxon>Pseudomonadota</taxon>
        <taxon>Gammaproteobacteria</taxon>
        <taxon>Oceanospirillales</taxon>
        <taxon>Oceanospirillaceae</taxon>
        <taxon>Marinomonas</taxon>
    </lineage>
</organism>
<dbReference type="Proteomes" id="UP000604161">
    <property type="component" value="Unassembled WGS sequence"/>
</dbReference>
<protein>
    <submittedName>
        <fullName evidence="2">Fic family protein</fullName>
    </submittedName>
</protein>
<dbReference type="Gene3D" id="1.10.3290.10">
    <property type="entry name" value="Fido-like domain"/>
    <property type="match status" value="1"/>
</dbReference>
<evidence type="ECO:0000259" key="1">
    <source>
        <dbReference type="PROSITE" id="PS51459"/>
    </source>
</evidence>
<dbReference type="SUPFAM" id="SSF140931">
    <property type="entry name" value="Fic-like"/>
    <property type="match status" value="1"/>
</dbReference>
<dbReference type="RefSeq" id="WP_191594131.1">
    <property type="nucleotide sequence ID" value="NZ_JACYFC010000002.1"/>
</dbReference>
<dbReference type="PANTHER" id="PTHR13504">
    <property type="entry name" value="FIDO DOMAIN-CONTAINING PROTEIN DDB_G0283145"/>
    <property type="match status" value="1"/>
</dbReference>
<proteinExistence type="predicted"/>
<dbReference type="InterPro" id="IPR036597">
    <property type="entry name" value="Fido-like_dom_sf"/>
</dbReference>
<comment type="caution">
    <text evidence="2">The sequence shown here is derived from an EMBL/GenBank/DDBJ whole genome shotgun (WGS) entry which is preliminary data.</text>
</comment>
<sequence length="498" mass="57735">MKNEYVGYAYLIEHSEVKALSLHSSARIMPVTKKQQIENTLAIPATLKPADILLDHVLFALKHEGLNLQVLAQVMPLICETEILEHYEASPTGKYIRITCLLWEHFNQQHIQRTTELKHGKYVPLLDPKDYITGIEKKNARWRVTINIIGSLNYCVTVRRTARLEKALEVDVLQKAKKYTESLDESLLNRALSWVYLSETRDSFAIEKELPDTGKIQRYTNLLKQAHKPRNIDEDYLIELQNATINNQYEWAMSYRNEQNYLSNGSGSIGVTYVPPEPELCRTLMSEWETLTNDLPDNIDPIVLGAIISFGFVFLHPFMDGNGRLSRFLFHHVLCRSGKLANGLLLPVSAVLHNKERQYLKTLTNYSSEVRQHWQVDYLDTENFTFTFQGHDAIYRYWDGTTCAELMAEACEEAMEDYIKKEVAYLNQYDVLKRHINNQFDINDRTLSKLVIFCLEQNGKISKKRRDQFQYEVPSDAFDALEQAFSEIVFRENSDNTP</sequence>
<evidence type="ECO:0000313" key="2">
    <source>
        <dbReference type="EMBL" id="MBD5770750.1"/>
    </source>
</evidence>
<dbReference type="InterPro" id="IPR040198">
    <property type="entry name" value="Fido_containing"/>
</dbReference>
<dbReference type="PANTHER" id="PTHR13504:SF38">
    <property type="entry name" value="FIDO DOMAIN-CONTAINING PROTEIN"/>
    <property type="match status" value="1"/>
</dbReference>